<gene>
    <name evidence="7" type="ORF">PENTCL1PPCAC_16778</name>
</gene>
<dbReference type="SUPFAM" id="SSF103473">
    <property type="entry name" value="MFS general substrate transporter"/>
    <property type="match status" value="1"/>
</dbReference>
<dbReference type="Gene3D" id="1.20.1250.20">
    <property type="entry name" value="MFS general substrate transporter like domains"/>
    <property type="match status" value="1"/>
</dbReference>
<dbReference type="GO" id="GO:0022857">
    <property type="term" value="F:transmembrane transporter activity"/>
    <property type="evidence" value="ECO:0007669"/>
    <property type="project" value="InterPro"/>
</dbReference>
<feature type="transmembrane region" description="Helical" evidence="5">
    <location>
        <begin position="95"/>
        <end position="114"/>
    </location>
</feature>
<keyword evidence="4 5" id="KW-0472">Membrane</keyword>
<dbReference type="InterPro" id="IPR020846">
    <property type="entry name" value="MFS_dom"/>
</dbReference>
<keyword evidence="2 5" id="KW-0812">Transmembrane</keyword>
<dbReference type="PANTHER" id="PTHR24064">
    <property type="entry name" value="SOLUTE CARRIER FAMILY 22 MEMBER"/>
    <property type="match status" value="1"/>
</dbReference>
<feature type="transmembrane region" description="Helical" evidence="5">
    <location>
        <begin position="205"/>
        <end position="225"/>
    </location>
</feature>
<sequence>SNSMSEVSETDAMMPKTNCKITTIDQLLESTKWSPFCFFVIFVQSIQWAVLAQMFVMTAYLTPAGDTIAIGSYKSVRDEWPEEPPIFGFMDSYKMISSIAFLGNLLFGTIPNLLSDRFGRRKLLVIILFGIVLADTLCALAPSFWVLIVGRFLQGCLLTALNFVHCMESIAPGCRFLASCAFGLFWTIGYCLVAPEALVVGSWRWLFGINGFAALVCALLQLLLVPESPYYCIAQNDRTKLEGFVRRSQWMNRRAYDVDFDAILSKKKTDSKGEVPSEVTIGESLSYFFKNPPVLLLMLVMGYSEIATMLSYAGISLASTSLDVGDANWNFVLSGLVEFPAYCVAPKLLDWFPSKFVMISVLACASGSLVALKFIPHNLTALYLVFWLLSKFFATSCYMTNLILVAELFPTN</sequence>
<protein>
    <recommendedName>
        <fullName evidence="6">Major facilitator superfamily (MFS) profile domain-containing protein</fullName>
    </recommendedName>
</protein>
<feature type="transmembrane region" description="Helical" evidence="5">
    <location>
        <begin position="294"/>
        <end position="315"/>
    </location>
</feature>
<organism evidence="7 8">
    <name type="scientific">Pristionchus entomophagus</name>
    <dbReference type="NCBI Taxonomy" id="358040"/>
    <lineage>
        <taxon>Eukaryota</taxon>
        <taxon>Metazoa</taxon>
        <taxon>Ecdysozoa</taxon>
        <taxon>Nematoda</taxon>
        <taxon>Chromadorea</taxon>
        <taxon>Rhabditida</taxon>
        <taxon>Rhabditina</taxon>
        <taxon>Diplogasteromorpha</taxon>
        <taxon>Diplogasteroidea</taxon>
        <taxon>Neodiplogasteridae</taxon>
        <taxon>Pristionchus</taxon>
    </lineage>
</organism>
<accession>A0AAV5TJK7</accession>
<dbReference type="AlphaFoldDB" id="A0AAV5TJK7"/>
<feature type="transmembrane region" description="Helical" evidence="5">
    <location>
        <begin position="36"/>
        <end position="56"/>
    </location>
</feature>
<comment type="caution">
    <text evidence="7">The sequence shown here is derived from an EMBL/GenBank/DDBJ whole genome shotgun (WGS) entry which is preliminary data.</text>
</comment>
<keyword evidence="3 5" id="KW-1133">Transmembrane helix</keyword>
<feature type="transmembrane region" description="Helical" evidence="5">
    <location>
        <begin position="356"/>
        <end position="375"/>
    </location>
</feature>
<feature type="non-terminal residue" evidence="7">
    <location>
        <position position="1"/>
    </location>
</feature>
<reference evidence="7" key="1">
    <citation type="submission" date="2023-10" db="EMBL/GenBank/DDBJ databases">
        <title>Genome assembly of Pristionchus species.</title>
        <authorList>
            <person name="Yoshida K."/>
            <person name="Sommer R.J."/>
        </authorList>
    </citation>
    <scope>NUCLEOTIDE SEQUENCE</scope>
    <source>
        <strain evidence="7">RS0144</strain>
    </source>
</reference>
<evidence type="ECO:0000259" key="6">
    <source>
        <dbReference type="PROSITE" id="PS50850"/>
    </source>
</evidence>
<feature type="transmembrane region" description="Helical" evidence="5">
    <location>
        <begin position="381"/>
        <end position="406"/>
    </location>
</feature>
<feature type="transmembrane region" description="Helical" evidence="5">
    <location>
        <begin position="327"/>
        <end position="344"/>
    </location>
</feature>
<dbReference type="EMBL" id="BTSX01000004">
    <property type="protein sequence ID" value="GMS94603.1"/>
    <property type="molecule type" value="Genomic_DNA"/>
</dbReference>
<name>A0AAV5TJK7_9BILA</name>
<dbReference type="GO" id="GO:0016020">
    <property type="term" value="C:membrane"/>
    <property type="evidence" value="ECO:0007669"/>
    <property type="project" value="UniProtKB-SubCell"/>
</dbReference>
<evidence type="ECO:0000313" key="7">
    <source>
        <dbReference type="EMBL" id="GMS94603.1"/>
    </source>
</evidence>
<dbReference type="PROSITE" id="PS50850">
    <property type="entry name" value="MFS"/>
    <property type="match status" value="1"/>
</dbReference>
<evidence type="ECO:0000256" key="5">
    <source>
        <dbReference type="SAM" id="Phobius"/>
    </source>
</evidence>
<evidence type="ECO:0000256" key="3">
    <source>
        <dbReference type="ARBA" id="ARBA00022989"/>
    </source>
</evidence>
<dbReference type="Pfam" id="PF07690">
    <property type="entry name" value="MFS_1"/>
    <property type="match status" value="1"/>
</dbReference>
<keyword evidence="8" id="KW-1185">Reference proteome</keyword>
<feature type="domain" description="Major facilitator superfamily (MFS) profile" evidence="6">
    <location>
        <begin position="51"/>
        <end position="412"/>
    </location>
</feature>
<evidence type="ECO:0000313" key="8">
    <source>
        <dbReference type="Proteomes" id="UP001432027"/>
    </source>
</evidence>
<dbReference type="InterPro" id="IPR011701">
    <property type="entry name" value="MFS"/>
</dbReference>
<dbReference type="InterPro" id="IPR036259">
    <property type="entry name" value="MFS_trans_sf"/>
</dbReference>
<dbReference type="Proteomes" id="UP001432027">
    <property type="component" value="Unassembled WGS sequence"/>
</dbReference>
<evidence type="ECO:0000256" key="1">
    <source>
        <dbReference type="ARBA" id="ARBA00004141"/>
    </source>
</evidence>
<feature type="transmembrane region" description="Helical" evidence="5">
    <location>
        <begin position="123"/>
        <end position="142"/>
    </location>
</feature>
<comment type="subcellular location">
    <subcellularLocation>
        <location evidence="1">Membrane</location>
        <topology evidence="1">Multi-pass membrane protein</topology>
    </subcellularLocation>
</comment>
<proteinExistence type="predicted"/>
<evidence type="ECO:0000256" key="4">
    <source>
        <dbReference type="ARBA" id="ARBA00023136"/>
    </source>
</evidence>
<feature type="transmembrane region" description="Helical" evidence="5">
    <location>
        <begin position="176"/>
        <end position="199"/>
    </location>
</feature>
<evidence type="ECO:0000256" key="2">
    <source>
        <dbReference type="ARBA" id="ARBA00022692"/>
    </source>
</evidence>